<accession>A0A1G9IRE7</accession>
<dbReference type="InterPro" id="IPR008278">
    <property type="entry name" value="4-PPantetheinyl_Trfase_dom"/>
</dbReference>
<protein>
    <submittedName>
        <fullName evidence="5">4'-phosphopantetheinyl transferase</fullName>
    </submittedName>
</protein>
<dbReference type="InterPro" id="IPR050559">
    <property type="entry name" value="P-Pant_transferase_sf"/>
</dbReference>
<organism evidence="5 6">
    <name type="scientific">Kriegella aquimaris</name>
    <dbReference type="NCBI Taxonomy" id="192904"/>
    <lineage>
        <taxon>Bacteria</taxon>
        <taxon>Pseudomonadati</taxon>
        <taxon>Bacteroidota</taxon>
        <taxon>Flavobacteriia</taxon>
        <taxon>Flavobacteriales</taxon>
        <taxon>Flavobacteriaceae</taxon>
        <taxon>Kriegella</taxon>
    </lineage>
</organism>
<dbReference type="PANTHER" id="PTHR12215">
    <property type="entry name" value="PHOSPHOPANTETHEINE TRANSFERASE"/>
    <property type="match status" value="1"/>
</dbReference>
<sequence length="263" mass="30386">MPLPLSELEITKPTQKSIFKLISGLQTQGNIHVWIVDKRQLNETNSYLKWISEEELTRAQKFRFEKDFSTYVVARGVLRTLLSKYSQIHSDTINFVYGAYGKPKLKNNDTIQFNVSHSKELIVLAFTLGTEIGVDVEYVNDTINFMKIAHTVFNKTEIEFLNSLEKKNQAYGFYHLWTRKEAFIKLSGYGLSMPIALTKISVLQNKVHLVDEKSKNENILNWDTKLKSFTPISGYSAAVTIQKNANKTEFMSWNDYESTFQKE</sequence>
<dbReference type="GO" id="GO:0000287">
    <property type="term" value="F:magnesium ion binding"/>
    <property type="evidence" value="ECO:0007669"/>
    <property type="project" value="InterPro"/>
</dbReference>
<keyword evidence="6" id="KW-1185">Reference proteome</keyword>
<name>A0A1G9IRE7_9FLAO</name>
<dbReference type="Pfam" id="PF22624">
    <property type="entry name" value="AASDHPPT_N"/>
    <property type="match status" value="1"/>
</dbReference>
<gene>
    <name evidence="5" type="ORF">SAMN04488514_101246</name>
</gene>
<dbReference type="AlphaFoldDB" id="A0A1G9IRE7"/>
<dbReference type="Gene3D" id="3.90.470.20">
    <property type="entry name" value="4'-phosphopantetheinyl transferase domain"/>
    <property type="match status" value="2"/>
</dbReference>
<comment type="similarity">
    <text evidence="1">Belongs to the P-Pant transferase superfamily. Gsp/Sfp/HetI/AcpT family.</text>
</comment>
<dbReference type="Pfam" id="PF01648">
    <property type="entry name" value="ACPS"/>
    <property type="match status" value="1"/>
</dbReference>
<evidence type="ECO:0000256" key="1">
    <source>
        <dbReference type="ARBA" id="ARBA00010990"/>
    </source>
</evidence>
<evidence type="ECO:0000313" key="5">
    <source>
        <dbReference type="EMBL" id="SDL27737.1"/>
    </source>
</evidence>
<evidence type="ECO:0000256" key="2">
    <source>
        <dbReference type="ARBA" id="ARBA00022679"/>
    </source>
</evidence>
<dbReference type="OrthoDB" id="9808281at2"/>
<dbReference type="PANTHER" id="PTHR12215:SF10">
    <property type="entry name" value="L-AMINOADIPATE-SEMIALDEHYDE DEHYDROGENASE-PHOSPHOPANTETHEINYL TRANSFERASE"/>
    <property type="match status" value="1"/>
</dbReference>
<dbReference type="STRING" id="192904.SAMN04488514_101246"/>
<dbReference type="InterPro" id="IPR037143">
    <property type="entry name" value="4-PPantetheinyl_Trfase_dom_sf"/>
</dbReference>
<dbReference type="Proteomes" id="UP000199440">
    <property type="component" value="Unassembled WGS sequence"/>
</dbReference>
<evidence type="ECO:0000259" key="4">
    <source>
        <dbReference type="Pfam" id="PF22624"/>
    </source>
</evidence>
<dbReference type="GO" id="GO:0008897">
    <property type="term" value="F:holo-[acyl-carrier-protein] synthase activity"/>
    <property type="evidence" value="ECO:0007669"/>
    <property type="project" value="InterPro"/>
</dbReference>
<feature type="domain" description="4'-phosphopantetheinyl transferase N-terminal" evidence="4">
    <location>
        <begin position="44"/>
        <end position="125"/>
    </location>
</feature>
<reference evidence="5 6" key="1">
    <citation type="submission" date="2016-10" db="EMBL/GenBank/DDBJ databases">
        <authorList>
            <person name="de Groot N.N."/>
        </authorList>
    </citation>
    <scope>NUCLEOTIDE SEQUENCE [LARGE SCALE GENOMIC DNA]</scope>
    <source>
        <strain evidence="5 6">DSM 19886</strain>
    </source>
</reference>
<dbReference type="InterPro" id="IPR055066">
    <property type="entry name" value="AASDHPPT_N"/>
</dbReference>
<evidence type="ECO:0000259" key="3">
    <source>
        <dbReference type="Pfam" id="PF01648"/>
    </source>
</evidence>
<dbReference type="RefSeq" id="WP_089884473.1">
    <property type="nucleotide sequence ID" value="NZ_FNGV01000001.1"/>
</dbReference>
<dbReference type="GO" id="GO:0019878">
    <property type="term" value="P:lysine biosynthetic process via aminoadipic acid"/>
    <property type="evidence" value="ECO:0007669"/>
    <property type="project" value="TreeGrafter"/>
</dbReference>
<proteinExistence type="inferred from homology"/>
<dbReference type="EMBL" id="FNGV01000001">
    <property type="protein sequence ID" value="SDL27737.1"/>
    <property type="molecule type" value="Genomic_DNA"/>
</dbReference>
<evidence type="ECO:0000313" key="6">
    <source>
        <dbReference type="Proteomes" id="UP000199440"/>
    </source>
</evidence>
<keyword evidence="2 5" id="KW-0808">Transferase</keyword>
<dbReference type="SUPFAM" id="SSF56214">
    <property type="entry name" value="4'-phosphopantetheinyl transferase"/>
    <property type="match status" value="2"/>
</dbReference>
<dbReference type="GO" id="GO:0005829">
    <property type="term" value="C:cytosol"/>
    <property type="evidence" value="ECO:0007669"/>
    <property type="project" value="TreeGrafter"/>
</dbReference>
<feature type="domain" description="4'-phosphopantetheinyl transferase" evidence="3">
    <location>
        <begin position="132"/>
        <end position="208"/>
    </location>
</feature>